<feature type="region of interest" description="Disordered" evidence="1">
    <location>
        <begin position="1"/>
        <end position="24"/>
    </location>
</feature>
<sequence>MEKSLKPVNTVEQQQDDRVRGQRAIDTTVDVDCQQGAIGRNTTSNSGTRDQVMESNIPRAQAEWRMEENSRLQNAEQRANSQTLQDDGHTRYDLNAKEGRLDVYTGYNLGLQPYKSQLTASTISSLSNIRSQLHASGNAIWDQYCAIYIRENDTTNSRKGKGEVRNTNTELCGRHNTIQQ</sequence>
<evidence type="ECO:0000313" key="2">
    <source>
        <dbReference type="EMBL" id="KAA6331728.1"/>
    </source>
</evidence>
<evidence type="ECO:0000256" key="1">
    <source>
        <dbReference type="SAM" id="MobiDB-lite"/>
    </source>
</evidence>
<organism evidence="2 3">
    <name type="scientific">Streblomastix strix</name>
    <dbReference type="NCBI Taxonomy" id="222440"/>
    <lineage>
        <taxon>Eukaryota</taxon>
        <taxon>Metamonada</taxon>
        <taxon>Preaxostyla</taxon>
        <taxon>Oxymonadida</taxon>
        <taxon>Streblomastigidae</taxon>
        <taxon>Streblomastix</taxon>
    </lineage>
</organism>
<dbReference type="AlphaFoldDB" id="A0A5J4RDC5"/>
<dbReference type="Proteomes" id="UP000324800">
    <property type="component" value="Unassembled WGS sequence"/>
</dbReference>
<reference evidence="2 3" key="1">
    <citation type="submission" date="2019-03" db="EMBL/GenBank/DDBJ databases">
        <title>Single cell metagenomics reveals metabolic interactions within the superorganism composed of flagellate Streblomastix strix and complex community of Bacteroidetes bacteria on its surface.</title>
        <authorList>
            <person name="Treitli S.C."/>
            <person name="Kolisko M."/>
            <person name="Husnik F."/>
            <person name="Keeling P."/>
            <person name="Hampl V."/>
        </authorList>
    </citation>
    <scope>NUCLEOTIDE SEQUENCE [LARGE SCALE GENOMIC DNA]</scope>
    <source>
        <strain evidence="2">ST1C</strain>
    </source>
</reference>
<evidence type="ECO:0000313" key="3">
    <source>
        <dbReference type="Proteomes" id="UP000324800"/>
    </source>
</evidence>
<proteinExistence type="predicted"/>
<feature type="region of interest" description="Disordered" evidence="1">
    <location>
        <begin position="67"/>
        <end position="91"/>
    </location>
</feature>
<protein>
    <submittedName>
        <fullName evidence="2">Uncharacterized protein</fullName>
    </submittedName>
</protein>
<gene>
    <name evidence="2" type="ORF">EZS28_053355</name>
</gene>
<dbReference type="EMBL" id="SNRW01042568">
    <property type="protein sequence ID" value="KAA6331728.1"/>
    <property type="molecule type" value="Genomic_DNA"/>
</dbReference>
<feature type="compositionally biased region" description="Polar residues" evidence="1">
    <location>
        <begin position="71"/>
        <end position="85"/>
    </location>
</feature>
<name>A0A5J4RDC5_9EUKA</name>
<comment type="caution">
    <text evidence="2">The sequence shown here is derived from an EMBL/GenBank/DDBJ whole genome shotgun (WGS) entry which is preliminary data.</text>
</comment>
<accession>A0A5J4RDC5</accession>